<dbReference type="OrthoDB" id="9805171at2"/>
<accession>W9GKF9</accession>
<proteinExistence type="predicted"/>
<name>W9GKF9_9MICO</name>
<dbReference type="PATRIC" id="fig|584657.3.peg.2490"/>
<comment type="caution">
    <text evidence="1">The sequence shown here is derived from an EMBL/GenBank/DDBJ whole genome shotgun (WGS) entry which is preliminary data.</text>
</comment>
<reference evidence="2" key="1">
    <citation type="submission" date="2013-08" db="EMBL/GenBank/DDBJ databases">
        <title>Intrasporangium oryzae NRRL B-24470.</title>
        <authorList>
            <person name="Liu H."/>
            <person name="Wang G."/>
        </authorList>
    </citation>
    <scope>NUCLEOTIDE SEQUENCE [LARGE SCALE GENOMIC DNA]</scope>
    <source>
        <strain evidence="2">Q5-1</strain>
    </source>
</reference>
<dbReference type="GO" id="GO:0046685">
    <property type="term" value="P:response to arsenic-containing substance"/>
    <property type="evidence" value="ECO:0007669"/>
    <property type="project" value="InterPro"/>
</dbReference>
<dbReference type="AlphaFoldDB" id="W9GKF9"/>
<gene>
    <name evidence="1" type="ORF">N864_03605</name>
</gene>
<dbReference type="EMBL" id="AWQS01000100">
    <property type="protein sequence ID" value="EWT05602.1"/>
    <property type="molecule type" value="Genomic_DNA"/>
</dbReference>
<dbReference type="Pfam" id="PF06953">
    <property type="entry name" value="ArsD"/>
    <property type="match status" value="1"/>
</dbReference>
<dbReference type="RefSeq" id="WP_034717170.1">
    <property type="nucleotide sequence ID" value="NZ_AWQS01000100.1"/>
</dbReference>
<sequence>MPDVHVYEPALCCQTGVCGPDLDQTLVTFTADLANVADAGGSVWRHNLASDPDAFVRDEGIRAFLHLAGSEGLPVTTVDGVTVLTGRYPSREQLQRFAGVSTGTGDPSPAEQGTRAGLPLVTASTGPASSCAPGPGEGCC</sequence>
<evidence type="ECO:0000313" key="1">
    <source>
        <dbReference type="EMBL" id="EWT05602.1"/>
    </source>
</evidence>
<keyword evidence="2" id="KW-1185">Reference proteome</keyword>
<dbReference type="Proteomes" id="UP000019494">
    <property type="component" value="Unassembled WGS sequence"/>
</dbReference>
<dbReference type="Gene3D" id="3.40.30.10">
    <property type="entry name" value="Glutaredoxin"/>
    <property type="match status" value="1"/>
</dbReference>
<protein>
    <submittedName>
        <fullName evidence="1">Arsenic resistance operon repressor</fullName>
    </submittedName>
</protein>
<evidence type="ECO:0000313" key="2">
    <source>
        <dbReference type="Proteomes" id="UP000019494"/>
    </source>
</evidence>
<dbReference type="InterPro" id="IPR010712">
    <property type="entry name" value="Arsenical-R_ArsD"/>
</dbReference>
<organism evidence="1 2">
    <name type="scientific">Intrasporangium chromatireducens Q5-1</name>
    <dbReference type="NCBI Taxonomy" id="584657"/>
    <lineage>
        <taxon>Bacteria</taxon>
        <taxon>Bacillati</taxon>
        <taxon>Actinomycetota</taxon>
        <taxon>Actinomycetes</taxon>
        <taxon>Micrococcales</taxon>
        <taxon>Intrasporangiaceae</taxon>
        <taxon>Intrasporangium</taxon>
    </lineage>
</organism>
<dbReference type="NCBIfam" id="NF033727">
    <property type="entry name" value="chaperon_ArsD"/>
    <property type="match status" value="1"/>
</dbReference>
<dbReference type="GO" id="GO:0045892">
    <property type="term" value="P:negative regulation of DNA-templated transcription"/>
    <property type="evidence" value="ECO:0007669"/>
    <property type="project" value="InterPro"/>
</dbReference>
<dbReference type="GO" id="GO:0003677">
    <property type="term" value="F:DNA binding"/>
    <property type="evidence" value="ECO:0007669"/>
    <property type="project" value="InterPro"/>
</dbReference>